<organism evidence="1 2">
    <name type="scientific">Stachybotrys chlorohalonatus (strain IBT 40285)</name>
    <dbReference type="NCBI Taxonomy" id="1283841"/>
    <lineage>
        <taxon>Eukaryota</taxon>
        <taxon>Fungi</taxon>
        <taxon>Dikarya</taxon>
        <taxon>Ascomycota</taxon>
        <taxon>Pezizomycotina</taxon>
        <taxon>Sordariomycetes</taxon>
        <taxon>Hypocreomycetidae</taxon>
        <taxon>Hypocreales</taxon>
        <taxon>Stachybotryaceae</taxon>
        <taxon>Stachybotrys</taxon>
    </lineage>
</organism>
<evidence type="ECO:0000313" key="2">
    <source>
        <dbReference type="Proteomes" id="UP000028524"/>
    </source>
</evidence>
<keyword evidence="2" id="KW-1185">Reference proteome</keyword>
<protein>
    <submittedName>
        <fullName evidence="1">Uncharacterized protein</fullName>
    </submittedName>
</protein>
<dbReference type="EMBL" id="KL659484">
    <property type="protein sequence ID" value="KFA69424.1"/>
    <property type="molecule type" value="Genomic_DNA"/>
</dbReference>
<dbReference type="Proteomes" id="UP000028524">
    <property type="component" value="Unassembled WGS sequence"/>
</dbReference>
<evidence type="ECO:0000313" key="1">
    <source>
        <dbReference type="EMBL" id="KFA69424.1"/>
    </source>
</evidence>
<gene>
    <name evidence="1" type="ORF">S40285_10525</name>
</gene>
<dbReference type="AlphaFoldDB" id="A0A084QZN9"/>
<reference evidence="1 2" key="1">
    <citation type="journal article" date="2014" name="BMC Genomics">
        <title>Comparative genome sequencing reveals chemotype-specific gene clusters in the toxigenic black mold Stachybotrys.</title>
        <authorList>
            <person name="Semeiks J."/>
            <person name="Borek D."/>
            <person name="Otwinowski Z."/>
            <person name="Grishin N.V."/>
        </authorList>
    </citation>
    <scope>NUCLEOTIDE SEQUENCE [LARGE SCALE GENOMIC DNA]</scope>
    <source>
        <strain evidence="1 2">IBT 40285</strain>
    </source>
</reference>
<dbReference type="InParanoid" id="A0A084QZN9"/>
<name>A0A084QZN9_STAC4</name>
<sequence length="99" mass="11150">MLIHYVPTSSNRFPARNAVFVREFATPLNRSPPRLLYAGYKGALKLYGCESGMARNLKSTAARSTAGATARSRTACTERRARWTAQRAGTWRGRSWWRA</sequence>
<accession>A0A084QZN9</accession>
<dbReference type="HOGENOM" id="CLU_2321907_0_0_1"/>
<proteinExistence type="predicted"/>